<dbReference type="Proteomes" id="UP000198233">
    <property type="component" value="Chromosome"/>
</dbReference>
<organism evidence="2 3">
    <name type="scientific">Shewanella marisflavi</name>
    <dbReference type="NCBI Taxonomy" id="260364"/>
    <lineage>
        <taxon>Bacteria</taxon>
        <taxon>Pseudomonadati</taxon>
        <taxon>Pseudomonadota</taxon>
        <taxon>Gammaproteobacteria</taxon>
        <taxon>Alteromonadales</taxon>
        <taxon>Shewanellaceae</taxon>
        <taxon>Shewanella</taxon>
    </lineage>
</organism>
<dbReference type="EMBL" id="CP022272">
    <property type="protein sequence ID" value="ASJ98063.1"/>
    <property type="molecule type" value="Genomic_DNA"/>
</dbReference>
<proteinExistence type="predicted"/>
<dbReference type="KEGG" id="smav:CFF01_16505"/>
<evidence type="ECO:0000313" key="2">
    <source>
        <dbReference type="EMBL" id="ASJ98063.1"/>
    </source>
</evidence>
<keyword evidence="1" id="KW-1133">Transmembrane helix</keyword>
<dbReference type="AlphaFoldDB" id="A0AAC9XPY5"/>
<evidence type="ECO:0000256" key="1">
    <source>
        <dbReference type="SAM" id="Phobius"/>
    </source>
</evidence>
<keyword evidence="1" id="KW-0812">Transmembrane</keyword>
<reference evidence="2 3" key="1">
    <citation type="submission" date="2017-06" db="EMBL/GenBank/DDBJ databases">
        <title>Complete genome sequence of Shewanella marisflavi EP1 associated with anaerobic 2,4-dinitrotoluene reduction and salt tolerance.</title>
        <authorList>
            <person name="Huang J."/>
        </authorList>
    </citation>
    <scope>NUCLEOTIDE SEQUENCE [LARGE SCALE GENOMIC DNA]</scope>
    <source>
        <strain evidence="2 3">EP1</strain>
    </source>
</reference>
<accession>A0AAC9XPY5</accession>
<gene>
    <name evidence="2" type="ORF">CFF01_16505</name>
</gene>
<sequence>MEEILTIRPYQTLAYVIMTLTVCLILVKSLLLPSQEEIVFIGYSLALLAWSSALLKQQIIFTQHAVRFLNIPLDDQGALGNDPYITYTDIIACRVAPTGIEITTQAKTLKVNLSLSAKRLAELKQAFSAHGIRLNKDITLSQT</sequence>
<protein>
    <recommendedName>
        <fullName evidence="4">PH domain-containing protein</fullName>
    </recommendedName>
</protein>
<evidence type="ECO:0008006" key="4">
    <source>
        <dbReference type="Google" id="ProtNLM"/>
    </source>
</evidence>
<dbReference type="RefSeq" id="WP_088905517.1">
    <property type="nucleotide sequence ID" value="NZ_CP022272.1"/>
</dbReference>
<evidence type="ECO:0000313" key="3">
    <source>
        <dbReference type="Proteomes" id="UP000198233"/>
    </source>
</evidence>
<feature type="transmembrane region" description="Helical" evidence="1">
    <location>
        <begin position="38"/>
        <end position="55"/>
    </location>
</feature>
<name>A0AAC9XPY5_9GAMM</name>
<feature type="transmembrane region" description="Helical" evidence="1">
    <location>
        <begin position="12"/>
        <end position="32"/>
    </location>
</feature>
<keyword evidence="1" id="KW-0472">Membrane</keyword>